<dbReference type="InterPro" id="IPR000182">
    <property type="entry name" value="GNAT_dom"/>
</dbReference>
<dbReference type="PANTHER" id="PTHR43792:SF8">
    <property type="entry name" value="[RIBOSOMAL PROTEIN US5]-ALANINE N-ACETYLTRANSFERASE"/>
    <property type="match status" value="1"/>
</dbReference>
<dbReference type="PANTHER" id="PTHR43792">
    <property type="entry name" value="GNAT FAMILY, PUTATIVE (AFU_ORTHOLOGUE AFUA_3G00765)-RELATED-RELATED"/>
    <property type="match status" value="1"/>
</dbReference>
<dbReference type="SUPFAM" id="SSF55729">
    <property type="entry name" value="Acyl-CoA N-acyltransferases (Nat)"/>
    <property type="match status" value="1"/>
</dbReference>
<sequence>MNFLYNTQPNSYKEQLETEHLTLRPYQEGDESDFMRLLKENTAYLNPAFAGRLARVRVLEDARTQVRQLRTEWENRRTFDFGVWQKEDNVYIGNVALKNLDRSVPKAELGLYFTQWPDNKILAQEALQAVLRFAFDSLKLNKLYMRCTNANESYGALAEKSGFLKEGVLRNDYRGGDSDELLDLSYYGLTREDFEAKQQELEQENSTALA</sequence>
<dbReference type="EC" id="2.3.-.-" evidence="5"/>
<protein>
    <submittedName>
        <fullName evidence="5">GNAT family N-acetyltransferase</fullName>
        <ecNumber evidence="5">2.3.-.-</ecNumber>
    </submittedName>
</protein>
<comment type="similarity">
    <text evidence="3">Belongs to the acetyltransferase family. RimJ subfamily.</text>
</comment>
<organism evidence="5 6">
    <name type="scientific">Pontibacter toksunensis</name>
    <dbReference type="NCBI Taxonomy" id="1332631"/>
    <lineage>
        <taxon>Bacteria</taxon>
        <taxon>Pseudomonadati</taxon>
        <taxon>Bacteroidota</taxon>
        <taxon>Cytophagia</taxon>
        <taxon>Cytophagales</taxon>
        <taxon>Hymenobacteraceae</taxon>
        <taxon>Pontibacter</taxon>
    </lineage>
</organism>
<proteinExistence type="inferred from homology"/>
<evidence type="ECO:0000313" key="6">
    <source>
        <dbReference type="Proteomes" id="UP001597641"/>
    </source>
</evidence>
<dbReference type="EMBL" id="JBHUOX010000004">
    <property type="protein sequence ID" value="MFD3000260.1"/>
    <property type="molecule type" value="Genomic_DNA"/>
</dbReference>
<evidence type="ECO:0000256" key="2">
    <source>
        <dbReference type="ARBA" id="ARBA00023315"/>
    </source>
</evidence>
<keyword evidence="6" id="KW-1185">Reference proteome</keyword>
<evidence type="ECO:0000256" key="3">
    <source>
        <dbReference type="ARBA" id="ARBA00038502"/>
    </source>
</evidence>
<reference evidence="6" key="1">
    <citation type="journal article" date="2019" name="Int. J. Syst. Evol. Microbiol.">
        <title>The Global Catalogue of Microorganisms (GCM) 10K type strain sequencing project: providing services to taxonomists for standard genome sequencing and annotation.</title>
        <authorList>
            <consortium name="The Broad Institute Genomics Platform"/>
            <consortium name="The Broad Institute Genome Sequencing Center for Infectious Disease"/>
            <person name="Wu L."/>
            <person name="Ma J."/>
        </authorList>
    </citation>
    <scope>NUCLEOTIDE SEQUENCE [LARGE SCALE GENOMIC DNA]</scope>
    <source>
        <strain evidence="6">KCTC 23984</strain>
    </source>
</reference>
<name>A0ABW6BR88_9BACT</name>
<accession>A0ABW6BR88</accession>
<dbReference type="Pfam" id="PF13302">
    <property type="entry name" value="Acetyltransf_3"/>
    <property type="match status" value="1"/>
</dbReference>
<dbReference type="InterPro" id="IPR016181">
    <property type="entry name" value="Acyl_CoA_acyltransferase"/>
</dbReference>
<dbReference type="PROSITE" id="PS51186">
    <property type="entry name" value="GNAT"/>
    <property type="match status" value="1"/>
</dbReference>
<feature type="domain" description="N-acetyltransferase" evidence="4">
    <location>
        <begin position="21"/>
        <end position="192"/>
    </location>
</feature>
<evidence type="ECO:0000313" key="5">
    <source>
        <dbReference type="EMBL" id="MFD3000260.1"/>
    </source>
</evidence>
<dbReference type="Proteomes" id="UP001597641">
    <property type="component" value="Unassembled WGS sequence"/>
</dbReference>
<dbReference type="GO" id="GO:0016746">
    <property type="term" value="F:acyltransferase activity"/>
    <property type="evidence" value="ECO:0007669"/>
    <property type="project" value="UniProtKB-KW"/>
</dbReference>
<keyword evidence="1 5" id="KW-0808">Transferase</keyword>
<evidence type="ECO:0000256" key="1">
    <source>
        <dbReference type="ARBA" id="ARBA00022679"/>
    </source>
</evidence>
<keyword evidence="2 5" id="KW-0012">Acyltransferase</keyword>
<dbReference type="InterPro" id="IPR051531">
    <property type="entry name" value="N-acetyltransferase"/>
</dbReference>
<dbReference type="Gene3D" id="3.40.630.30">
    <property type="match status" value="1"/>
</dbReference>
<comment type="caution">
    <text evidence="5">The sequence shown here is derived from an EMBL/GenBank/DDBJ whole genome shotgun (WGS) entry which is preliminary data.</text>
</comment>
<dbReference type="RefSeq" id="WP_377483072.1">
    <property type="nucleotide sequence ID" value="NZ_JBHUOX010000004.1"/>
</dbReference>
<evidence type="ECO:0000259" key="4">
    <source>
        <dbReference type="PROSITE" id="PS51186"/>
    </source>
</evidence>
<gene>
    <name evidence="5" type="ORF">ACFS7Z_07800</name>
</gene>